<dbReference type="CDD" id="cd14568">
    <property type="entry name" value="DSP_MKP_classIII"/>
    <property type="match status" value="1"/>
</dbReference>
<dbReference type="InterPro" id="IPR001763">
    <property type="entry name" value="Rhodanese-like_dom"/>
</dbReference>
<dbReference type="FunFam" id="3.40.250.10:FF:000020">
    <property type="entry name" value="Dual specificity protein phosphatase 8"/>
    <property type="match status" value="1"/>
</dbReference>
<evidence type="ECO:0000259" key="10">
    <source>
        <dbReference type="PROSITE" id="PS50206"/>
    </source>
</evidence>
<evidence type="ECO:0000259" key="9">
    <source>
        <dbReference type="PROSITE" id="PS50056"/>
    </source>
</evidence>
<dbReference type="PANTHER" id="PTHR10159">
    <property type="entry name" value="DUAL SPECIFICITY PROTEIN PHOSPHATASE"/>
    <property type="match status" value="1"/>
</dbReference>
<evidence type="ECO:0000256" key="7">
    <source>
        <dbReference type="SAM" id="MobiDB-lite"/>
    </source>
</evidence>
<evidence type="ECO:0000256" key="5">
    <source>
        <dbReference type="ARBA" id="ARBA00022912"/>
    </source>
</evidence>
<feature type="domain" description="Rhodanese" evidence="10">
    <location>
        <begin position="24"/>
        <end position="141"/>
    </location>
</feature>
<dbReference type="PROSITE" id="PS50054">
    <property type="entry name" value="TYR_PHOSPHATASE_DUAL"/>
    <property type="match status" value="1"/>
</dbReference>
<evidence type="ECO:0000313" key="12">
    <source>
        <dbReference type="Proteomes" id="UP000789390"/>
    </source>
</evidence>
<dbReference type="GO" id="GO:0043409">
    <property type="term" value="P:negative regulation of MAPK cascade"/>
    <property type="evidence" value="ECO:0007669"/>
    <property type="project" value="TreeGrafter"/>
</dbReference>
<evidence type="ECO:0000259" key="8">
    <source>
        <dbReference type="PROSITE" id="PS50054"/>
    </source>
</evidence>
<feature type="compositionally biased region" description="Low complexity" evidence="7">
    <location>
        <begin position="479"/>
        <end position="549"/>
    </location>
</feature>
<evidence type="ECO:0000313" key="11">
    <source>
        <dbReference type="EMBL" id="CAH0108989.1"/>
    </source>
</evidence>
<feature type="compositionally biased region" description="Low complexity" evidence="7">
    <location>
        <begin position="957"/>
        <end position="983"/>
    </location>
</feature>
<dbReference type="EC" id="3.1.3.48" evidence="3"/>
<feature type="compositionally biased region" description="Pro residues" evidence="7">
    <location>
        <begin position="789"/>
        <end position="803"/>
    </location>
</feature>
<feature type="compositionally biased region" description="Low complexity" evidence="7">
    <location>
        <begin position="1110"/>
        <end position="1121"/>
    </location>
</feature>
<evidence type="ECO:0000256" key="1">
    <source>
        <dbReference type="ARBA" id="ARBA00004123"/>
    </source>
</evidence>
<dbReference type="InterPro" id="IPR016130">
    <property type="entry name" value="Tyr_Pase_AS"/>
</dbReference>
<evidence type="ECO:0000256" key="6">
    <source>
        <dbReference type="ARBA" id="ARBA00023242"/>
    </source>
</evidence>
<feature type="region of interest" description="Disordered" evidence="7">
    <location>
        <begin position="923"/>
        <end position="1022"/>
    </location>
</feature>
<comment type="caution">
    <text evidence="11">The sequence shown here is derived from an EMBL/GenBank/DDBJ whole genome shotgun (WGS) entry which is preliminary data.</text>
</comment>
<dbReference type="SMART" id="SM00404">
    <property type="entry name" value="PTPc_motif"/>
    <property type="match status" value="1"/>
</dbReference>
<dbReference type="PRINTS" id="PR01764">
    <property type="entry name" value="MAPKPHPHTASE"/>
</dbReference>
<feature type="compositionally biased region" description="Low complexity" evidence="7">
    <location>
        <begin position="870"/>
        <end position="886"/>
    </location>
</feature>
<keyword evidence="4" id="KW-0378">Hydrolase</keyword>
<dbReference type="SUPFAM" id="SSF52821">
    <property type="entry name" value="Rhodanese/Cell cycle control phosphatase"/>
    <property type="match status" value="1"/>
</dbReference>
<dbReference type="InterPro" id="IPR000340">
    <property type="entry name" value="Dual-sp_phosphatase_cat-dom"/>
</dbReference>
<feature type="compositionally biased region" description="Polar residues" evidence="7">
    <location>
        <begin position="337"/>
        <end position="349"/>
    </location>
</feature>
<dbReference type="GO" id="GO:0017017">
    <property type="term" value="F:MAP kinase tyrosine/serine/threonine phosphatase activity"/>
    <property type="evidence" value="ECO:0007669"/>
    <property type="project" value="InterPro"/>
</dbReference>
<name>A0A8J2S0D7_9CRUS</name>
<organism evidence="11 12">
    <name type="scientific">Daphnia galeata</name>
    <dbReference type="NCBI Taxonomy" id="27404"/>
    <lineage>
        <taxon>Eukaryota</taxon>
        <taxon>Metazoa</taxon>
        <taxon>Ecdysozoa</taxon>
        <taxon>Arthropoda</taxon>
        <taxon>Crustacea</taxon>
        <taxon>Branchiopoda</taxon>
        <taxon>Diplostraca</taxon>
        <taxon>Cladocera</taxon>
        <taxon>Anomopoda</taxon>
        <taxon>Daphniidae</taxon>
        <taxon>Daphnia</taxon>
    </lineage>
</organism>
<dbReference type="Gene3D" id="3.40.250.10">
    <property type="entry name" value="Rhodanese-like domain"/>
    <property type="match status" value="1"/>
</dbReference>
<feature type="region of interest" description="Disordered" evidence="7">
    <location>
        <begin position="329"/>
        <end position="353"/>
    </location>
</feature>
<feature type="compositionally biased region" description="Acidic residues" evidence="7">
    <location>
        <begin position="599"/>
        <end position="615"/>
    </location>
</feature>
<dbReference type="InterPro" id="IPR000387">
    <property type="entry name" value="Tyr_Pase_dom"/>
</dbReference>
<dbReference type="EMBL" id="CAKKLH010000290">
    <property type="protein sequence ID" value="CAH0108989.1"/>
    <property type="molecule type" value="Genomic_DNA"/>
</dbReference>
<dbReference type="SUPFAM" id="SSF52799">
    <property type="entry name" value="(Phosphotyrosine protein) phosphatases II"/>
    <property type="match status" value="1"/>
</dbReference>
<feature type="region of interest" description="Disordered" evidence="7">
    <location>
        <begin position="774"/>
        <end position="840"/>
    </location>
</feature>
<dbReference type="InterPro" id="IPR029021">
    <property type="entry name" value="Prot-tyrosine_phosphatase-like"/>
</dbReference>
<evidence type="ECO:0000256" key="3">
    <source>
        <dbReference type="ARBA" id="ARBA00013064"/>
    </source>
</evidence>
<feature type="region of interest" description="Disordered" evidence="7">
    <location>
        <begin position="664"/>
        <end position="693"/>
    </location>
</feature>
<sequence>MASKENAVALVDPHQLASVIRSSRLDKVLIVDSRSFLEYNDLHIQGAVNVCCSKLVKRRLQQDKVCVRDFLLQNCRLERGLVEYENGDVIVYDQSSVSTASVSPDSFLHVLLHKLIHVFRRVFLLSGGFLEFQACYGDLCEDKSRLLRSSSSTLHNMTSLSQPCLPITNVGPTRILPFLYLGSQQDAHNQELLSDYNITYEVNVSTNCPKPDFIQDTHFLRLPVNDSYGEKLLPYFVRATQFIDKVRETNGSVLVHCLAGISRSPTVAIAYVMRHLKMTFDDAFRYVKSKRSSISPNFNFLGQLLEYERQLRAEEVLDSSVGDVTNCLQPSSQPSPMVSSRCTSTTSSPAPGRERCLSRSISLSLSLKTPALETVPHSCSPSPSSDHLLQNPFGFAGLVVDEVDGSTTKTRPILTADLSPTTALSRLSFEALEAAAAASGLQSTPPEESEIKETSSSSYLMVSRRKHHTREESYRSLRQRMSSSSTSSTEMSHSYYSSKQKTETTSSRSSSSMVLTVSQSQRVQSSSSVSPLAPATPTAATLLPTTTTTNQGRNHRWKLSPSDPTALSPSSHCSEISVQIEESKASKGSASVQLKEETTEQVESEQVEEEEETEQVEIRRRGPITTIAATTTSIIRSTTPVRCLGGPVTPPAKLRILPFQMKMLMPSSPPPPSNSSSSSCSSHHLMGGLLSPQGIPSSNSVSGAWGVVSPGLYARSDSVTTSGLGSEISDSEMGQSRADLDALSLCSGTSGTLRGNGGGGSIAGLGFLESETDFSSLPPDDGVFTEPLFLPPPPPVRLQPPPRGGSARPSRPSSLLGITPARDSEWKPSPSNSSGSADCMMTSLDTSPSFNIFPSLRKARPTSLLNPLDPLSSSASSSTLGDLSASTNLPSVQDSSPQLGEDDVMPDSATVFRLWRQRELEQQLVDRSSESTGSLSVRRRSSKEVLATPVVRSHQQSMATESSSSTCSSSSNSSSATSTTSVSSKRKSSSEIPRDGGIGCDGAGPGGGASPPAVVEKRRSGTRDVGESLMMYGLYRVKSCPDIVDQMNNDQDGLLPKNIHLELELNKTNGESSSQQTLVLLRVASRSRRDSQTQRYSCGALDGKVLVTSNNNKIKDSSSNPSPSPSGCGSRHNSNTSLNCNSFSVIEVS</sequence>
<feature type="region of interest" description="Disordered" evidence="7">
    <location>
        <begin position="438"/>
        <end position="618"/>
    </location>
</feature>
<feature type="domain" description="Tyrosine specific protein phosphatases" evidence="9">
    <location>
        <begin position="240"/>
        <end position="294"/>
    </location>
</feature>
<dbReference type="InterPro" id="IPR003595">
    <property type="entry name" value="Tyr_Pase_cat"/>
</dbReference>
<dbReference type="FunFam" id="3.90.190.10:FF:000208">
    <property type="entry name" value="Vh5 dual specificity phosphatase, putative"/>
    <property type="match status" value="1"/>
</dbReference>
<dbReference type="GO" id="GO:0008330">
    <property type="term" value="F:protein tyrosine/threonine phosphatase activity"/>
    <property type="evidence" value="ECO:0007669"/>
    <property type="project" value="TreeGrafter"/>
</dbReference>
<feature type="region of interest" description="Disordered" evidence="7">
    <location>
        <begin position="870"/>
        <end position="905"/>
    </location>
</feature>
<dbReference type="InterPro" id="IPR020422">
    <property type="entry name" value="TYR_PHOSPHATASE_DUAL_dom"/>
</dbReference>
<dbReference type="Pfam" id="PF00581">
    <property type="entry name" value="Rhodanese"/>
    <property type="match status" value="1"/>
</dbReference>
<protein>
    <recommendedName>
        <fullName evidence="3">protein-tyrosine-phosphatase</fullName>
        <ecNumber evidence="3">3.1.3.48</ecNumber>
    </recommendedName>
</protein>
<dbReference type="InterPro" id="IPR008343">
    <property type="entry name" value="MKP"/>
</dbReference>
<dbReference type="GO" id="GO:0005737">
    <property type="term" value="C:cytoplasm"/>
    <property type="evidence" value="ECO:0007669"/>
    <property type="project" value="TreeGrafter"/>
</dbReference>
<dbReference type="InterPro" id="IPR036873">
    <property type="entry name" value="Rhodanese-like_dom_sf"/>
</dbReference>
<feature type="domain" description="Tyrosine-protein phosphatase" evidence="8">
    <location>
        <begin position="171"/>
        <end position="313"/>
    </location>
</feature>
<dbReference type="PROSITE" id="PS00383">
    <property type="entry name" value="TYR_PHOSPHATASE_1"/>
    <property type="match status" value="1"/>
</dbReference>
<keyword evidence="12" id="KW-1185">Reference proteome</keyword>
<feature type="compositionally biased region" description="Polar residues" evidence="7">
    <location>
        <begin position="887"/>
        <end position="898"/>
    </location>
</feature>
<keyword evidence="5" id="KW-0904">Protein phosphatase</keyword>
<reference evidence="11" key="1">
    <citation type="submission" date="2021-11" db="EMBL/GenBank/DDBJ databases">
        <authorList>
            <person name="Schell T."/>
        </authorList>
    </citation>
    <scope>NUCLEOTIDE SEQUENCE</scope>
    <source>
        <strain evidence="11">M5</strain>
    </source>
</reference>
<dbReference type="PANTHER" id="PTHR10159:SF533">
    <property type="entry name" value="TYROSINE-PROTEIN PHOSPHATASE VHP-1"/>
    <property type="match status" value="1"/>
</dbReference>
<evidence type="ECO:0000256" key="4">
    <source>
        <dbReference type="ARBA" id="ARBA00022801"/>
    </source>
</evidence>
<feature type="compositionally biased region" description="Polar residues" evidence="7">
    <location>
        <begin position="562"/>
        <end position="577"/>
    </location>
</feature>
<dbReference type="GO" id="GO:0005634">
    <property type="term" value="C:nucleus"/>
    <property type="evidence" value="ECO:0007669"/>
    <property type="project" value="UniProtKB-SubCell"/>
</dbReference>
<proteinExistence type="inferred from homology"/>
<dbReference type="Gene3D" id="3.90.190.10">
    <property type="entry name" value="Protein tyrosine phosphatase superfamily"/>
    <property type="match status" value="1"/>
</dbReference>
<dbReference type="Proteomes" id="UP000789390">
    <property type="component" value="Unassembled WGS sequence"/>
</dbReference>
<feature type="region of interest" description="Disordered" evidence="7">
    <location>
        <begin position="1110"/>
        <end position="1133"/>
    </location>
</feature>
<comment type="subcellular location">
    <subcellularLocation>
        <location evidence="1">Nucleus</location>
    </subcellularLocation>
</comment>
<feature type="compositionally biased region" description="Gly residues" evidence="7">
    <location>
        <begin position="996"/>
        <end position="1009"/>
    </location>
</feature>
<dbReference type="PROSITE" id="PS50206">
    <property type="entry name" value="RHODANESE_3"/>
    <property type="match status" value="1"/>
</dbReference>
<dbReference type="AlphaFoldDB" id="A0A8J2S0D7"/>
<evidence type="ECO:0000256" key="2">
    <source>
        <dbReference type="ARBA" id="ARBA00008601"/>
    </source>
</evidence>
<dbReference type="CDD" id="cd01446">
    <property type="entry name" value="DSP_MapKP"/>
    <property type="match status" value="1"/>
</dbReference>
<dbReference type="PROSITE" id="PS50056">
    <property type="entry name" value="TYR_PHOSPHATASE_2"/>
    <property type="match status" value="1"/>
</dbReference>
<comment type="similarity">
    <text evidence="2">Belongs to the protein-tyrosine phosphatase family. Non-receptor class dual specificity subfamily.</text>
</comment>
<accession>A0A8J2S0D7</accession>
<keyword evidence="6" id="KW-0539">Nucleus</keyword>
<dbReference type="Pfam" id="PF00782">
    <property type="entry name" value="DSPc"/>
    <property type="match status" value="1"/>
</dbReference>
<gene>
    <name evidence="11" type="ORF">DGAL_LOCUS12449</name>
</gene>
<dbReference type="GO" id="GO:0033550">
    <property type="term" value="F:MAP kinase tyrosine phosphatase activity"/>
    <property type="evidence" value="ECO:0007669"/>
    <property type="project" value="TreeGrafter"/>
</dbReference>
<dbReference type="SMART" id="SM00450">
    <property type="entry name" value="RHOD"/>
    <property type="match status" value="1"/>
</dbReference>
<dbReference type="OrthoDB" id="426001at2759"/>
<dbReference type="SMART" id="SM00195">
    <property type="entry name" value="DSPc"/>
    <property type="match status" value="1"/>
</dbReference>
<feature type="compositionally biased region" description="Low complexity" evidence="7">
    <location>
        <begin position="804"/>
        <end position="817"/>
    </location>
</feature>